<accession>A0ABD3MBK3</accession>
<feature type="repeat" description="TPR" evidence="3">
    <location>
        <begin position="138"/>
        <end position="171"/>
    </location>
</feature>
<protein>
    <recommendedName>
        <fullName evidence="6">Tetratricopeptide repeat protein</fullName>
    </recommendedName>
</protein>
<name>A0ABD3MBK3_9STRA</name>
<evidence type="ECO:0000313" key="4">
    <source>
        <dbReference type="EMBL" id="KAL3761389.1"/>
    </source>
</evidence>
<keyword evidence="2 3" id="KW-0802">TPR repeat</keyword>
<dbReference type="Pfam" id="PF13432">
    <property type="entry name" value="TPR_16"/>
    <property type="match status" value="1"/>
</dbReference>
<dbReference type="InterPro" id="IPR011990">
    <property type="entry name" value="TPR-like_helical_dom_sf"/>
</dbReference>
<dbReference type="SUPFAM" id="SSF48452">
    <property type="entry name" value="TPR-like"/>
    <property type="match status" value="2"/>
</dbReference>
<dbReference type="InterPro" id="IPR019734">
    <property type="entry name" value="TPR_rpt"/>
</dbReference>
<evidence type="ECO:0000313" key="5">
    <source>
        <dbReference type="Proteomes" id="UP001530315"/>
    </source>
</evidence>
<dbReference type="SMART" id="SM00028">
    <property type="entry name" value="TPR"/>
    <property type="match status" value="5"/>
</dbReference>
<dbReference type="Gene3D" id="1.25.40.10">
    <property type="entry name" value="Tetratricopeptide repeat domain"/>
    <property type="match status" value="1"/>
</dbReference>
<dbReference type="Gene3D" id="2.60.120.620">
    <property type="entry name" value="q2cbj1_9rhob like domain"/>
    <property type="match status" value="1"/>
</dbReference>
<evidence type="ECO:0008006" key="6">
    <source>
        <dbReference type="Google" id="ProtNLM"/>
    </source>
</evidence>
<evidence type="ECO:0000256" key="1">
    <source>
        <dbReference type="ARBA" id="ARBA00022737"/>
    </source>
</evidence>
<keyword evidence="5" id="KW-1185">Reference proteome</keyword>
<comment type="caution">
    <text evidence="4">The sequence shown here is derived from an EMBL/GenBank/DDBJ whole genome shotgun (WGS) entry which is preliminary data.</text>
</comment>
<proteinExistence type="predicted"/>
<sequence length="377" mass="41547">MTLAMTPQTEYTGGRTFFKHMGVDNILQMDVGHATFRPGSVRHGGHRVTSGTRYVLGAFLLLEDHVEHVRRLKNRGSELRTSRRLHEAINHFQWALALNPRCTTCLKDWAEILLSQKDYAQAEQKIQSALEMLEGLDSDALFTLGLILSEQGKDEESIAIYKRSIELNAEDAELCYNLGIKLGEIGDTRGELSLYKRATEIDPKMGGAWINMGITLAEAGDLESAEPMFLKAIECCDDVKTKGMMNLAVLLHKKANNLAANGDLNGAKMANNAAAKLVDNAKPLLNAKMAIGGLSPEDAMFAKQSKPLRVQIHRLCGQILAGQGDLVGCENEFRTASERFGDIPGIWDALARVLDLQGKSEEANQARQKLTEIRNSQ</sequence>
<reference evidence="4 5" key="1">
    <citation type="submission" date="2024-10" db="EMBL/GenBank/DDBJ databases">
        <title>Updated reference genomes for cyclostephanoid diatoms.</title>
        <authorList>
            <person name="Roberts W.R."/>
            <person name="Alverson A.J."/>
        </authorList>
    </citation>
    <scope>NUCLEOTIDE SEQUENCE [LARGE SCALE GENOMIC DNA]</scope>
    <source>
        <strain evidence="4 5">AJA276-08</strain>
    </source>
</reference>
<dbReference type="Proteomes" id="UP001530315">
    <property type="component" value="Unassembled WGS sequence"/>
</dbReference>
<evidence type="ECO:0000256" key="3">
    <source>
        <dbReference type="PROSITE-ProRule" id="PRU00339"/>
    </source>
</evidence>
<evidence type="ECO:0000256" key="2">
    <source>
        <dbReference type="ARBA" id="ARBA00022803"/>
    </source>
</evidence>
<dbReference type="PANTHER" id="PTHR44227:SF3">
    <property type="entry name" value="PROTEIN O-MANNOSYL-TRANSFERASE TMTC4"/>
    <property type="match status" value="1"/>
</dbReference>
<organism evidence="4 5">
    <name type="scientific">Stephanodiscus triporus</name>
    <dbReference type="NCBI Taxonomy" id="2934178"/>
    <lineage>
        <taxon>Eukaryota</taxon>
        <taxon>Sar</taxon>
        <taxon>Stramenopiles</taxon>
        <taxon>Ochrophyta</taxon>
        <taxon>Bacillariophyta</taxon>
        <taxon>Coscinodiscophyceae</taxon>
        <taxon>Thalassiosirophycidae</taxon>
        <taxon>Stephanodiscales</taxon>
        <taxon>Stephanodiscaceae</taxon>
        <taxon>Stephanodiscus</taxon>
    </lineage>
</organism>
<keyword evidence="1" id="KW-0677">Repeat</keyword>
<dbReference type="InterPro" id="IPR052346">
    <property type="entry name" value="O-mannosyl-transferase_TMTC"/>
</dbReference>
<dbReference type="PROSITE" id="PS50005">
    <property type="entry name" value="TPR"/>
    <property type="match status" value="1"/>
</dbReference>
<dbReference type="Pfam" id="PF13181">
    <property type="entry name" value="TPR_8"/>
    <property type="match status" value="1"/>
</dbReference>
<dbReference type="PANTHER" id="PTHR44227">
    <property type="match status" value="1"/>
</dbReference>
<dbReference type="EMBL" id="JALLAZ020001852">
    <property type="protein sequence ID" value="KAL3761389.1"/>
    <property type="molecule type" value="Genomic_DNA"/>
</dbReference>
<dbReference type="AlphaFoldDB" id="A0ABD3MBK3"/>
<gene>
    <name evidence="4" type="ORF">ACHAW5_005761</name>
</gene>